<dbReference type="AlphaFoldDB" id="A0A8D9B3K5"/>
<dbReference type="GO" id="GO:0005634">
    <property type="term" value="C:nucleus"/>
    <property type="evidence" value="ECO:0007669"/>
    <property type="project" value="TreeGrafter"/>
</dbReference>
<evidence type="ECO:0000256" key="3">
    <source>
        <dbReference type="ARBA" id="ARBA00022553"/>
    </source>
</evidence>
<name>A0A8D9B3K5_9HEMI</name>
<dbReference type="PANTHER" id="PTHR16308">
    <property type="entry name" value="UBIQUITIN ASSOCIATED PROTEIN 2-LIKE/LINGERER"/>
    <property type="match status" value="1"/>
</dbReference>
<keyword evidence="3" id="KW-0597">Phosphoprotein</keyword>
<proteinExistence type="predicted"/>
<evidence type="ECO:0000256" key="4">
    <source>
        <dbReference type="SAM" id="MobiDB-lite"/>
    </source>
</evidence>
<feature type="compositionally biased region" description="Low complexity" evidence="4">
    <location>
        <begin position="589"/>
        <end position="598"/>
    </location>
</feature>
<organism evidence="5">
    <name type="scientific">Cacopsylla melanoneura</name>
    <dbReference type="NCBI Taxonomy" id="428564"/>
    <lineage>
        <taxon>Eukaryota</taxon>
        <taxon>Metazoa</taxon>
        <taxon>Ecdysozoa</taxon>
        <taxon>Arthropoda</taxon>
        <taxon>Hexapoda</taxon>
        <taxon>Insecta</taxon>
        <taxon>Pterygota</taxon>
        <taxon>Neoptera</taxon>
        <taxon>Paraneoptera</taxon>
        <taxon>Hemiptera</taxon>
        <taxon>Sternorrhyncha</taxon>
        <taxon>Psylloidea</taxon>
        <taxon>Psyllidae</taxon>
        <taxon>Psyllinae</taxon>
        <taxon>Cacopsylla</taxon>
    </lineage>
</organism>
<feature type="compositionally biased region" description="Polar residues" evidence="4">
    <location>
        <begin position="810"/>
        <end position="832"/>
    </location>
</feature>
<feature type="compositionally biased region" description="Basic and acidic residues" evidence="4">
    <location>
        <begin position="222"/>
        <end position="251"/>
    </location>
</feature>
<feature type="compositionally biased region" description="Polar residues" evidence="4">
    <location>
        <begin position="301"/>
        <end position="314"/>
    </location>
</feature>
<feature type="compositionally biased region" description="Polar residues" evidence="4">
    <location>
        <begin position="40"/>
        <end position="51"/>
    </location>
</feature>
<feature type="region of interest" description="Disordered" evidence="4">
    <location>
        <begin position="1"/>
        <end position="89"/>
    </location>
</feature>
<feature type="region of interest" description="Disordered" evidence="4">
    <location>
        <begin position="712"/>
        <end position="770"/>
    </location>
</feature>
<feature type="region of interest" description="Disordered" evidence="4">
    <location>
        <begin position="1019"/>
        <end position="1061"/>
    </location>
</feature>
<dbReference type="Gene3D" id="1.10.8.10">
    <property type="entry name" value="DNA helicase RuvA subunit, C-terminal domain"/>
    <property type="match status" value="1"/>
</dbReference>
<dbReference type="InterPro" id="IPR022166">
    <property type="entry name" value="UBAP2/Lig"/>
</dbReference>
<accession>A0A8D9B3K5</accession>
<feature type="compositionally biased region" description="Low complexity" evidence="4">
    <location>
        <begin position="433"/>
        <end position="451"/>
    </location>
</feature>
<sequence>MSTSNRTSNRGGAKSSKQQQQQQAAAHQNHSGDNHKTDSSNKSATDANTNNKAHKNDTGANNSAGTKSLKNSAGGKQATAKPGIQPTAEQLRIARLTNSSKTPGLDGGEDGLEFAKKIRTVIDATKKSEEAACAALAECDGDVSRAVEVLIESDDFEFTSVKKKKNKAVPNSKTESGKDKSGSGGGGEEGELNHVTSANGGGGNFERRGGRGRGRGGSTTDRGGRPFRSRENKENEGRPGGDDFTGGDRPRRGGLGGPRMTNGPRAGPRGGRGSGRGGPGGPRTYSSRGGDGRDGFPKSIDTWNNPGSEDTTAAPTKMETWGEFPSPEDWDNEEYTGSLADSKVFTPSSATDNLPSTGVNPGSVDPTANTSHPDSHTLNTSFNSTEVADTISGTTGGVSVSGGTSDELRPPTQSPVSIPGTLTAAQSQYLSQLTQQAAAQSVPSSQPLAPSYATVSSPPTPVSYTTGTEFVNSYSTTLNDIGSTGGPGAQVMPQRSKAPRTRVPPPSKIPASAVEMPPGPGETGSSGLGTIDVQFGALDFGSEPSHGASTGGFETAGPEQNSSTGPPGVTMPKYSSQATDPMTEHTYVSSTSLAAAASQLKNNHASLTSSLSKSTGDSLLSGPDSGYHGASAGRNTTFQELASMASKAAQDSYDTSSPFPQPGSTASLYQSKTPSAASNAPYASQASYSTSNNVYNVSSSASAAAVAGYPSSMSNGSYSNNSNQYNSSSYVPSGYPGAYSTQSYQQPGTNSYGSSSTGAPTSQSYQSYSGLSGAATGAYNSYQTSGGAGSNPLAHKLSSAASGGAGSLSKDSQYETSIPQQSGTPSSLNSTPTGLSSLSQQTASQISSSNSSSVTSNQQQNQKSSSGSSTGVGGSNKSGASVASMPPGVAAPVVGTQYIMSSTGLPYMYNQPAPMYNLEDFQMLSNRIPHAYYDLGFPPTSSMGGRGEPSVAAYSTMSTDARFARTDNNASPVPSSLSTQNATQAPLLNPPLPYAYYYSSIPSNPFSYSTPPYPLVNTGGYASTQPNSGGAGAGKTSASGSQVSGATPSPQQPQGTGSSADLMYSKSQHASLAKVNSYDKATFHHTGTPPPYSLPGVGVGSGVGGMGPSGAFAAAQHSYPPVIVPGGPPHHSTTLMHQPHLQMDLRTSQTRRSDSSGNSTSRSQTGSQVNKTGGSKPYYGNWTQN</sequence>
<feature type="compositionally biased region" description="Polar residues" evidence="4">
    <location>
        <begin position="739"/>
        <end position="761"/>
    </location>
</feature>
<feature type="compositionally biased region" description="Polar residues" evidence="4">
    <location>
        <begin position="652"/>
        <end position="683"/>
    </location>
</feature>
<keyword evidence="2" id="KW-0963">Cytoplasm</keyword>
<dbReference type="GO" id="GO:0005737">
    <property type="term" value="C:cytoplasm"/>
    <property type="evidence" value="ECO:0007669"/>
    <property type="project" value="UniProtKB-SubCell"/>
</dbReference>
<dbReference type="EMBL" id="HBUF01594901">
    <property type="protein sequence ID" value="CAG6774486.1"/>
    <property type="molecule type" value="Transcribed_RNA"/>
</dbReference>
<evidence type="ECO:0000256" key="1">
    <source>
        <dbReference type="ARBA" id="ARBA00004496"/>
    </source>
</evidence>
<protein>
    <submittedName>
        <fullName evidence="5">Protein lingerer</fullName>
    </submittedName>
</protein>
<feature type="compositionally biased region" description="Low complexity" evidence="4">
    <location>
        <begin position="1155"/>
        <end position="1168"/>
    </location>
</feature>
<feature type="compositionally biased region" description="Low complexity" evidence="4">
    <location>
        <begin position="712"/>
        <end position="730"/>
    </location>
</feature>
<feature type="compositionally biased region" description="Basic and acidic residues" evidence="4">
    <location>
        <begin position="30"/>
        <end position="39"/>
    </location>
</feature>
<feature type="compositionally biased region" description="Low complexity" evidence="4">
    <location>
        <begin position="833"/>
        <end position="869"/>
    </location>
</feature>
<reference evidence="5" key="1">
    <citation type="submission" date="2021-05" db="EMBL/GenBank/DDBJ databases">
        <authorList>
            <person name="Alioto T."/>
            <person name="Alioto T."/>
            <person name="Gomez Garrido J."/>
        </authorList>
    </citation>
    <scope>NUCLEOTIDE SEQUENCE</scope>
</reference>
<dbReference type="InterPro" id="IPR051833">
    <property type="entry name" value="TC-DDR_regulator"/>
</dbReference>
<feature type="compositionally biased region" description="Gly residues" evidence="4">
    <location>
        <begin position="268"/>
        <end position="281"/>
    </location>
</feature>
<comment type="subcellular location">
    <subcellularLocation>
        <location evidence="1">Cytoplasm</location>
    </subcellularLocation>
</comment>
<dbReference type="PANTHER" id="PTHR16308:SF13">
    <property type="entry name" value="PROTEIN LINGERER"/>
    <property type="match status" value="1"/>
</dbReference>
<feature type="compositionally biased region" description="Polar residues" evidence="4">
    <location>
        <begin position="58"/>
        <end position="71"/>
    </location>
</feature>
<dbReference type="Pfam" id="PF12478">
    <property type="entry name" value="UBAP2-Lig"/>
    <property type="match status" value="1"/>
</dbReference>
<dbReference type="InterPro" id="IPR009060">
    <property type="entry name" value="UBA-like_sf"/>
</dbReference>
<feature type="region of interest" description="Disordered" evidence="4">
    <location>
        <begin position="799"/>
        <end position="883"/>
    </location>
</feature>
<feature type="compositionally biased region" description="Polar residues" evidence="4">
    <location>
        <begin position="345"/>
        <end position="387"/>
    </location>
</feature>
<evidence type="ECO:0000256" key="2">
    <source>
        <dbReference type="ARBA" id="ARBA00022490"/>
    </source>
</evidence>
<dbReference type="SUPFAM" id="SSF46934">
    <property type="entry name" value="UBA-like"/>
    <property type="match status" value="1"/>
</dbReference>
<feature type="compositionally biased region" description="Polar residues" evidence="4">
    <location>
        <begin position="599"/>
        <end position="618"/>
    </location>
</feature>
<feature type="region of interest" description="Disordered" evidence="4">
    <location>
        <begin position="154"/>
        <end position="421"/>
    </location>
</feature>
<feature type="region of interest" description="Disordered" evidence="4">
    <location>
        <begin position="1144"/>
        <end position="1185"/>
    </location>
</feature>
<feature type="region of interest" description="Disordered" evidence="4">
    <location>
        <begin position="433"/>
        <end position="461"/>
    </location>
</feature>
<feature type="compositionally biased region" description="Polar residues" evidence="4">
    <location>
        <begin position="1042"/>
        <end position="1061"/>
    </location>
</feature>
<feature type="compositionally biased region" description="Polar residues" evidence="4">
    <location>
        <begin position="1"/>
        <end position="10"/>
    </location>
</feature>
<evidence type="ECO:0000313" key="5">
    <source>
        <dbReference type="EMBL" id="CAG6774486.1"/>
    </source>
</evidence>
<feature type="compositionally biased region" description="Low complexity" evidence="4">
    <location>
        <begin position="18"/>
        <end position="28"/>
    </location>
</feature>
<feature type="region of interest" description="Disordered" evidence="4">
    <location>
        <begin position="476"/>
        <end position="683"/>
    </location>
</feature>